<dbReference type="NCBIfam" id="TIGR00975">
    <property type="entry name" value="3a0107s03"/>
    <property type="match status" value="1"/>
</dbReference>
<name>A0A5B0E6K2_9MICC</name>
<sequence>MKLHRIGSAAAVLTVAALALTACGSDTPAASAGTDSSASGSASGSAVTGTLTGSGASSQKAGMEAWKAGYEAANPGAMVQYSPDGSGAGRKAFLAGGAQFAGSDAYLKDEEIESSKEICGPEGAFNIPAYVSPIAVAFNLPGVETLNLDAATIAKIFKLEITKWNDPAIAAANEGVELPDTAITVVHRNDESGTTENFVDYLAAAAKDVWSYDVSGDWPSDLASENAKGTSGVVSTTTATEGAITYADFSAVGNLGTVNVKVGDDFTEISAEAAAKGVEAATPVEGRGENDMSLDLKRDTTESGSYPIILVSYHVFCSSYKDQETVDLVKSFGNYVVSEEGQKQAEDSAGNAPLSSTMSEKATKAIESIKVAS</sequence>
<proteinExistence type="inferred from homology"/>
<dbReference type="Pfam" id="PF12849">
    <property type="entry name" value="PBP_like_2"/>
    <property type="match status" value="1"/>
</dbReference>
<dbReference type="PIRSF" id="PIRSF002756">
    <property type="entry name" value="PstS"/>
    <property type="match status" value="1"/>
</dbReference>
<gene>
    <name evidence="8" type="primary">pstS</name>
    <name evidence="8" type="ORF">FQ154_17820</name>
</gene>
<organism evidence="8 9">
    <name type="scientific">Paeniglutamicibacter gangotriensis</name>
    <dbReference type="NCBI Taxonomy" id="254787"/>
    <lineage>
        <taxon>Bacteria</taxon>
        <taxon>Bacillati</taxon>
        <taxon>Actinomycetota</taxon>
        <taxon>Actinomycetes</taxon>
        <taxon>Micrococcales</taxon>
        <taxon>Micrococcaceae</taxon>
        <taxon>Paeniglutamicibacter</taxon>
    </lineage>
</organism>
<feature type="signal peptide" evidence="6">
    <location>
        <begin position="1"/>
        <end position="24"/>
    </location>
</feature>
<dbReference type="PROSITE" id="PS51257">
    <property type="entry name" value="PROKAR_LIPOPROTEIN"/>
    <property type="match status" value="1"/>
</dbReference>
<dbReference type="Gene3D" id="3.40.190.10">
    <property type="entry name" value="Periplasmic binding protein-like II"/>
    <property type="match status" value="2"/>
</dbReference>
<dbReference type="OrthoDB" id="9801510at2"/>
<comment type="caution">
    <text evidence="8">The sequence shown here is derived from an EMBL/GenBank/DDBJ whole genome shotgun (WGS) entry which is preliminary data.</text>
</comment>
<reference evidence="8 9" key="1">
    <citation type="submission" date="2019-07" db="EMBL/GenBank/DDBJ databases">
        <title>Analysis of the biochemical properties, biological activity and biotechnological potential of siderophores and biosurfactants produced by Antarctic psychrotolerant bacteria.</title>
        <authorList>
            <person name="Styczynski M."/>
            <person name="Krucon T."/>
            <person name="Decewicz P."/>
            <person name="Dziewit L."/>
        </authorList>
    </citation>
    <scope>NUCLEOTIDE SEQUENCE [LARGE SCALE GENOMIC DNA]</scope>
    <source>
        <strain evidence="8 9">ANT_H27</strain>
    </source>
</reference>
<dbReference type="SUPFAM" id="SSF53850">
    <property type="entry name" value="Periplasmic binding protein-like II"/>
    <property type="match status" value="1"/>
</dbReference>
<accession>A0A5B0E6K2</accession>
<dbReference type="GO" id="GO:0043190">
    <property type="term" value="C:ATP-binding cassette (ABC) transporter complex"/>
    <property type="evidence" value="ECO:0007669"/>
    <property type="project" value="InterPro"/>
</dbReference>
<evidence type="ECO:0000259" key="7">
    <source>
        <dbReference type="Pfam" id="PF12849"/>
    </source>
</evidence>
<evidence type="ECO:0000313" key="9">
    <source>
        <dbReference type="Proteomes" id="UP000323856"/>
    </source>
</evidence>
<evidence type="ECO:0000256" key="3">
    <source>
        <dbReference type="ARBA" id="ARBA00022592"/>
    </source>
</evidence>
<keyword evidence="2 4" id="KW-0813">Transport</keyword>
<protein>
    <recommendedName>
        <fullName evidence="4">Phosphate-binding protein</fullName>
    </recommendedName>
</protein>
<evidence type="ECO:0000313" key="8">
    <source>
        <dbReference type="EMBL" id="KAA0973561.1"/>
    </source>
</evidence>
<comment type="similarity">
    <text evidence="1 4">Belongs to the PstS family.</text>
</comment>
<dbReference type="Proteomes" id="UP000323856">
    <property type="component" value="Unassembled WGS sequence"/>
</dbReference>
<dbReference type="EMBL" id="VOBL01000024">
    <property type="protein sequence ID" value="KAA0973561.1"/>
    <property type="molecule type" value="Genomic_DNA"/>
</dbReference>
<evidence type="ECO:0000256" key="6">
    <source>
        <dbReference type="SAM" id="SignalP"/>
    </source>
</evidence>
<feature type="region of interest" description="Disordered" evidence="5">
    <location>
        <begin position="340"/>
        <end position="361"/>
    </location>
</feature>
<evidence type="ECO:0000256" key="1">
    <source>
        <dbReference type="ARBA" id="ARBA00008725"/>
    </source>
</evidence>
<keyword evidence="6" id="KW-0732">Signal</keyword>
<dbReference type="GO" id="GO:0042301">
    <property type="term" value="F:phosphate ion binding"/>
    <property type="evidence" value="ECO:0007669"/>
    <property type="project" value="InterPro"/>
</dbReference>
<dbReference type="GO" id="GO:0035435">
    <property type="term" value="P:phosphate ion transmembrane transport"/>
    <property type="evidence" value="ECO:0007669"/>
    <property type="project" value="InterPro"/>
</dbReference>
<dbReference type="InterPro" id="IPR050962">
    <property type="entry name" value="Phosphate-bind_PstS"/>
</dbReference>
<dbReference type="InterPro" id="IPR024370">
    <property type="entry name" value="PBP_domain"/>
</dbReference>
<dbReference type="InterPro" id="IPR005673">
    <property type="entry name" value="ABC_phos-bd_PstS"/>
</dbReference>
<dbReference type="AlphaFoldDB" id="A0A5B0E6K2"/>
<feature type="domain" description="PBP" evidence="7">
    <location>
        <begin position="41"/>
        <end position="340"/>
    </location>
</feature>
<feature type="region of interest" description="Disordered" evidence="5">
    <location>
        <begin position="29"/>
        <end position="57"/>
    </location>
</feature>
<evidence type="ECO:0000256" key="2">
    <source>
        <dbReference type="ARBA" id="ARBA00022448"/>
    </source>
</evidence>
<feature type="chain" id="PRO_5038819432" description="Phosphate-binding protein" evidence="6">
    <location>
        <begin position="25"/>
        <end position="373"/>
    </location>
</feature>
<dbReference type="CDD" id="cd13565">
    <property type="entry name" value="PBP2_PstS"/>
    <property type="match status" value="1"/>
</dbReference>
<dbReference type="PANTHER" id="PTHR42996:SF1">
    <property type="entry name" value="PHOSPHATE-BINDING PROTEIN PSTS"/>
    <property type="match status" value="1"/>
</dbReference>
<evidence type="ECO:0000256" key="5">
    <source>
        <dbReference type="SAM" id="MobiDB-lite"/>
    </source>
</evidence>
<evidence type="ECO:0000256" key="4">
    <source>
        <dbReference type="PIRNR" id="PIRNR002756"/>
    </source>
</evidence>
<dbReference type="PANTHER" id="PTHR42996">
    <property type="entry name" value="PHOSPHATE-BINDING PROTEIN PSTS"/>
    <property type="match status" value="1"/>
</dbReference>
<dbReference type="RefSeq" id="WP_007272976.1">
    <property type="nucleotide sequence ID" value="NZ_VOBL01000024.1"/>
</dbReference>
<keyword evidence="3 4" id="KW-0592">Phosphate transport</keyword>